<dbReference type="AlphaFoldDB" id="A0A8C2HIF6"/>
<reference evidence="12" key="1">
    <citation type="submission" date="2025-08" db="UniProtKB">
        <authorList>
            <consortium name="Ensembl"/>
        </authorList>
    </citation>
    <scope>IDENTIFICATION</scope>
</reference>
<organism evidence="12 13">
    <name type="scientific">Cyprinus carpio</name>
    <name type="common">Common carp</name>
    <dbReference type="NCBI Taxonomy" id="7962"/>
    <lineage>
        <taxon>Eukaryota</taxon>
        <taxon>Metazoa</taxon>
        <taxon>Chordata</taxon>
        <taxon>Craniata</taxon>
        <taxon>Vertebrata</taxon>
        <taxon>Euteleostomi</taxon>
        <taxon>Actinopterygii</taxon>
        <taxon>Neopterygii</taxon>
        <taxon>Teleostei</taxon>
        <taxon>Ostariophysi</taxon>
        <taxon>Cypriniformes</taxon>
        <taxon>Cyprinidae</taxon>
        <taxon>Cyprininae</taxon>
        <taxon>Cyprinus</taxon>
    </lineage>
</organism>
<keyword evidence="3" id="KW-0963">Cytoplasm</keyword>
<keyword evidence="8" id="KW-0966">Cell projection</keyword>
<dbReference type="GO" id="GO:0030331">
    <property type="term" value="F:nuclear estrogen receptor binding"/>
    <property type="evidence" value="ECO:0007669"/>
    <property type="project" value="TreeGrafter"/>
</dbReference>
<dbReference type="GO" id="GO:0005634">
    <property type="term" value="C:nucleus"/>
    <property type="evidence" value="ECO:0007669"/>
    <property type="project" value="UniProtKB-SubCell"/>
</dbReference>
<evidence type="ECO:0000256" key="2">
    <source>
        <dbReference type="ARBA" id="ARBA00004487"/>
    </source>
</evidence>
<dbReference type="PANTHER" id="PTHR46492:SF1">
    <property type="entry name" value="DYNEIN AXONEMAL ASSEMBLY FACTOR 4"/>
    <property type="match status" value="1"/>
</dbReference>
<dbReference type="GO" id="GO:0007399">
    <property type="term" value="P:nervous system development"/>
    <property type="evidence" value="ECO:0007669"/>
    <property type="project" value="UniProtKB-KW"/>
</dbReference>
<comment type="subcellular location">
    <subcellularLocation>
        <location evidence="2">Cell projection</location>
        <location evidence="2">Neuron projection</location>
    </subcellularLocation>
    <subcellularLocation>
        <location evidence="9">Dynein axonemal particle</location>
    </subcellularLocation>
    <subcellularLocation>
        <location evidence="1">Nucleus</location>
    </subcellularLocation>
</comment>
<dbReference type="Proteomes" id="UP000694701">
    <property type="component" value="Unplaced"/>
</dbReference>
<dbReference type="GO" id="GO:0005576">
    <property type="term" value="C:extracellular region"/>
    <property type="evidence" value="ECO:0007669"/>
    <property type="project" value="GOC"/>
</dbReference>
<evidence type="ECO:0000256" key="1">
    <source>
        <dbReference type="ARBA" id="ARBA00004123"/>
    </source>
</evidence>
<dbReference type="GO" id="GO:0036158">
    <property type="term" value="P:outer dynein arm assembly"/>
    <property type="evidence" value="ECO:0007669"/>
    <property type="project" value="TreeGrafter"/>
</dbReference>
<dbReference type="PROSITE" id="PS51203">
    <property type="entry name" value="CS"/>
    <property type="match status" value="1"/>
</dbReference>
<evidence type="ECO:0000256" key="3">
    <source>
        <dbReference type="ARBA" id="ARBA00022490"/>
    </source>
</evidence>
<dbReference type="GO" id="GO:0003351">
    <property type="term" value="P:epithelial cilium movement involved in extracellular fluid movement"/>
    <property type="evidence" value="ECO:0007669"/>
    <property type="project" value="TreeGrafter"/>
</dbReference>
<dbReference type="Pfam" id="PF04969">
    <property type="entry name" value="CS"/>
    <property type="match status" value="1"/>
</dbReference>
<keyword evidence="7" id="KW-0539">Nucleus</keyword>
<evidence type="ECO:0000259" key="11">
    <source>
        <dbReference type="PROSITE" id="PS51203"/>
    </source>
</evidence>
<evidence type="ECO:0000256" key="4">
    <source>
        <dbReference type="ARBA" id="ARBA00022737"/>
    </source>
</evidence>
<dbReference type="InterPro" id="IPR052004">
    <property type="entry name" value="Dynein_assembly_factor_4"/>
</dbReference>
<proteinExistence type="predicted"/>
<dbReference type="Gene3D" id="2.60.40.790">
    <property type="match status" value="1"/>
</dbReference>
<dbReference type="GO" id="GO:0043005">
    <property type="term" value="C:neuron projection"/>
    <property type="evidence" value="ECO:0007669"/>
    <property type="project" value="UniProtKB-SubCell"/>
</dbReference>
<keyword evidence="6" id="KW-0524">Neurogenesis</keyword>
<dbReference type="Ensembl" id="ENSCCRT00020051972.1">
    <property type="protein sequence ID" value="ENSCCRP00020047689.1"/>
    <property type="gene ID" value="ENSCCRG00020021177.1"/>
</dbReference>
<dbReference type="SUPFAM" id="SSF49764">
    <property type="entry name" value="HSP20-like chaperones"/>
    <property type="match status" value="1"/>
</dbReference>
<dbReference type="InterPro" id="IPR008978">
    <property type="entry name" value="HSP20-like_chaperone"/>
</dbReference>
<keyword evidence="5" id="KW-0802">TPR repeat</keyword>
<dbReference type="GO" id="GO:0120293">
    <property type="term" value="C:dynein axonemal particle"/>
    <property type="evidence" value="ECO:0007669"/>
    <property type="project" value="UniProtKB-SubCell"/>
</dbReference>
<evidence type="ECO:0000256" key="6">
    <source>
        <dbReference type="ARBA" id="ARBA00022902"/>
    </source>
</evidence>
<dbReference type="GO" id="GO:0007507">
    <property type="term" value="P:heart development"/>
    <property type="evidence" value="ECO:0007669"/>
    <property type="project" value="TreeGrafter"/>
</dbReference>
<accession>A0A8C2HIF6</accession>
<evidence type="ECO:0000313" key="13">
    <source>
        <dbReference type="Proteomes" id="UP000694701"/>
    </source>
</evidence>
<dbReference type="InterPro" id="IPR037894">
    <property type="entry name" value="CS_DYX1C1"/>
</dbReference>
<dbReference type="CDD" id="cd06469">
    <property type="entry name" value="p23_DYX1C1_like"/>
    <property type="match status" value="1"/>
</dbReference>
<sequence>MSLIVRDHTWTQNLNKVYMSVPLKGVKTTNVHVICKDEYLRVSFPPFLFEVFLFRPINEEKSEARIADSVAVFTLQKRRDELWEQLYTNIVFPTALRKSRVPEEEEVRSATKSVRNVKDHRHIESVCLCEQWLKKQAEARRAVDTDLAELDDLRKEERNPDWLKEKGNVLNLGLVRFLNVFERSLFCSPRLHLFDQKYSKNSEILQL</sequence>
<dbReference type="InterPro" id="IPR007052">
    <property type="entry name" value="CS_dom"/>
</dbReference>
<evidence type="ECO:0000256" key="10">
    <source>
        <dbReference type="ARBA" id="ARBA00024430"/>
    </source>
</evidence>
<evidence type="ECO:0000256" key="8">
    <source>
        <dbReference type="ARBA" id="ARBA00023273"/>
    </source>
</evidence>
<protein>
    <recommendedName>
        <fullName evidence="10">Dynein axonemal assembly factor 4</fullName>
    </recommendedName>
</protein>
<evidence type="ECO:0000256" key="9">
    <source>
        <dbReference type="ARBA" id="ARBA00024190"/>
    </source>
</evidence>
<evidence type="ECO:0000313" key="12">
    <source>
        <dbReference type="Ensembl" id="ENSCCRP00020047689.1"/>
    </source>
</evidence>
<evidence type="ECO:0000256" key="7">
    <source>
        <dbReference type="ARBA" id="ARBA00023242"/>
    </source>
</evidence>
<name>A0A8C2HIF6_CYPCA</name>
<dbReference type="GO" id="GO:0036159">
    <property type="term" value="P:inner dynein arm assembly"/>
    <property type="evidence" value="ECO:0007669"/>
    <property type="project" value="TreeGrafter"/>
</dbReference>
<feature type="domain" description="CS" evidence="11">
    <location>
        <begin position="3"/>
        <end position="87"/>
    </location>
</feature>
<dbReference type="PANTHER" id="PTHR46492">
    <property type="entry name" value="DYNEIN ASSEMBLY FACTOR 4, AXONEMAL"/>
    <property type="match status" value="1"/>
</dbReference>
<dbReference type="GO" id="GO:0007368">
    <property type="term" value="P:determination of left/right symmetry"/>
    <property type="evidence" value="ECO:0007669"/>
    <property type="project" value="TreeGrafter"/>
</dbReference>
<evidence type="ECO:0000256" key="5">
    <source>
        <dbReference type="ARBA" id="ARBA00022803"/>
    </source>
</evidence>
<keyword evidence="4" id="KW-0677">Repeat</keyword>